<accession>A0ACC2S0Q6</accession>
<gene>
    <name evidence="1" type="ORF">DSO57_1039420</name>
</gene>
<dbReference type="Proteomes" id="UP001165960">
    <property type="component" value="Unassembled WGS sequence"/>
</dbReference>
<organism evidence="1 2">
    <name type="scientific">Entomophthora muscae</name>
    <dbReference type="NCBI Taxonomy" id="34485"/>
    <lineage>
        <taxon>Eukaryota</taxon>
        <taxon>Fungi</taxon>
        <taxon>Fungi incertae sedis</taxon>
        <taxon>Zoopagomycota</taxon>
        <taxon>Entomophthoromycotina</taxon>
        <taxon>Entomophthoromycetes</taxon>
        <taxon>Entomophthorales</taxon>
        <taxon>Entomophthoraceae</taxon>
        <taxon>Entomophthora</taxon>
    </lineage>
</organism>
<comment type="caution">
    <text evidence="1">The sequence shown here is derived from an EMBL/GenBank/DDBJ whole genome shotgun (WGS) entry which is preliminary data.</text>
</comment>
<name>A0ACC2S0Q6_9FUNG</name>
<dbReference type="EMBL" id="QTSX02006337">
    <property type="protein sequence ID" value="KAJ9055806.1"/>
    <property type="molecule type" value="Genomic_DNA"/>
</dbReference>
<keyword evidence="2" id="KW-1185">Reference proteome</keyword>
<evidence type="ECO:0000313" key="2">
    <source>
        <dbReference type="Proteomes" id="UP001165960"/>
    </source>
</evidence>
<protein>
    <submittedName>
        <fullName evidence="1">Uncharacterized protein</fullName>
    </submittedName>
</protein>
<sequence>MSDSFNTQPNTGKLGSRCILNPTAVPANAPAKDYYSRENNSPTLSRNRTLSMNTATNAEARSKFS</sequence>
<proteinExistence type="predicted"/>
<reference evidence="1" key="1">
    <citation type="submission" date="2022-04" db="EMBL/GenBank/DDBJ databases">
        <title>Genome of the entomopathogenic fungus Entomophthora muscae.</title>
        <authorList>
            <person name="Elya C."/>
            <person name="Lovett B.R."/>
            <person name="Lee E."/>
            <person name="Macias A.M."/>
            <person name="Hajek A.E."/>
            <person name="De Bivort B.L."/>
            <person name="Kasson M.T."/>
            <person name="De Fine Licht H.H."/>
            <person name="Stajich J.E."/>
        </authorList>
    </citation>
    <scope>NUCLEOTIDE SEQUENCE</scope>
    <source>
        <strain evidence="1">Berkeley</strain>
    </source>
</reference>
<evidence type="ECO:0000313" key="1">
    <source>
        <dbReference type="EMBL" id="KAJ9055806.1"/>
    </source>
</evidence>